<gene>
    <name evidence="3" type="ORF">HINF_LOCUS31538</name>
    <name evidence="4" type="ORF">HINF_LOCUS36615</name>
</gene>
<evidence type="ECO:0000313" key="3">
    <source>
        <dbReference type="EMBL" id="CAI9943893.1"/>
    </source>
</evidence>
<dbReference type="EMBL" id="CATOUU010000720">
    <property type="protein sequence ID" value="CAI9943893.1"/>
    <property type="molecule type" value="Genomic_DNA"/>
</dbReference>
<name>A0AA86PUQ2_9EUKA</name>
<proteinExistence type="predicted"/>
<feature type="transmembrane region" description="Helical" evidence="2">
    <location>
        <begin position="93"/>
        <end position="112"/>
    </location>
</feature>
<feature type="transmembrane region" description="Helical" evidence="2">
    <location>
        <begin position="22"/>
        <end position="42"/>
    </location>
</feature>
<feature type="compositionally biased region" description="Basic and acidic residues" evidence="1">
    <location>
        <begin position="158"/>
        <end position="170"/>
    </location>
</feature>
<keyword evidence="2 3" id="KW-0812">Transmembrane</keyword>
<feature type="compositionally biased region" description="Basic residues" evidence="1">
    <location>
        <begin position="188"/>
        <end position="198"/>
    </location>
</feature>
<feature type="transmembrane region" description="Helical" evidence="2">
    <location>
        <begin position="267"/>
        <end position="286"/>
    </location>
</feature>
<dbReference type="Proteomes" id="UP001642409">
    <property type="component" value="Unassembled WGS sequence"/>
</dbReference>
<evidence type="ECO:0000313" key="5">
    <source>
        <dbReference type="Proteomes" id="UP001642409"/>
    </source>
</evidence>
<accession>A0AA86PUQ2</accession>
<keyword evidence="2" id="KW-0472">Membrane</keyword>
<evidence type="ECO:0000313" key="4">
    <source>
        <dbReference type="EMBL" id="CAL6036866.1"/>
    </source>
</evidence>
<reference evidence="4 5" key="2">
    <citation type="submission" date="2024-07" db="EMBL/GenBank/DDBJ databases">
        <authorList>
            <person name="Akdeniz Z."/>
        </authorList>
    </citation>
    <scope>NUCLEOTIDE SEQUENCE [LARGE SCALE GENOMIC DNA]</scope>
</reference>
<keyword evidence="2" id="KW-1133">Transmembrane helix</keyword>
<comment type="caution">
    <text evidence="3">The sequence shown here is derived from an EMBL/GenBank/DDBJ whole genome shotgun (WGS) entry which is preliminary data.</text>
</comment>
<keyword evidence="5" id="KW-1185">Reference proteome</keyword>
<organism evidence="3">
    <name type="scientific">Hexamita inflata</name>
    <dbReference type="NCBI Taxonomy" id="28002"/>
    <lineage>
        <taxon>Eukaryota</taxon>
        <taxon>Metamonada</taxon>
        <taxon>Diplomonadida</taxon>
        <taxon>Hexamitidae</taxon>
        <taxon>Hexamitinae</taxon>
        <taxon>Hexamita</taxon>
    </lineage>
</organism>
<evidence type="ECO:0000256" key="1">
    <source>
        <dbReference type="SAM" id="MobiDB-lite"/>
    </source>
</evidence>
<dbReference type="EMBL" id="CAXDID020000135">
    <property type="protein sequence ID" value="CAL6036866.1"/>
    <property type="molecule type" value="Genomic_DNA"/>
</dbReference>
<dbReference type="AlphaFoldDB" id="A0AA86PUQ2"/>
<feature type="transmembrane region" description="Helical" evidence="2">
    <location>
        <begin position="54"/>
        <end position="73"/>
    </location>
</feature>
<sequence>MTKLSILFKENEFFSQSFYNRIPIQLVFTLYVYLQQLTYSFFQLQSSFRPFIRGPFMLSANDIFILFFTTQFNPFYLFSTRFPNPEELNGIKILLFSVFELICYFVVWRIALINRWYYFNSKYNQYVSLFDNRRKFAEWFANLVVVRELLVSWNYSSHHENNSSCTERRDLRGRKQQKPEKGDQKVQNGRKKTAKTHQRQNQQKNQRNEQRVKYFKYFCNQKYNESSPILFLLFYMQLKRFQVVQHQISTGHEQPGNMLCMSNMFNMFNLIVQISIYNLTIFYMYLYSS</sequence>
<reference evidence="3" key="1">
    <citation type="submission" date="2023-06" db="EMBL/GenBank/DDBJ databases">
        <authorList>
            <person name="Kurt Z."/>
        </authorList>
    </citation>
    <scope>NUCLEOTIDE SEQUENCE</scope>
</reference>
<protein>
    <submittedName>
        <fullName evidence="3">Transmembrane domain-containing protein</fullName>
    </submittedName>
    <submittedName>
        <fullName evidence="4">Transmembrane_domain-containing protein</fullName>
    </submittedName>
</protein>
<feature type="region of interest" description="Disordered" evidence="1">
    <location>
        <begin position="158"/>
        <end position="208"/>
    </location>
</feature>
<evidence type="ECO:0000256" key="2">
    <source>
        <dbReference type="SAM" id="Phobius"/>
    </source>
</evidence>